<dbReference type="GO" id="GO:0005507">
    <property type="term" value="F:copper ion binding"/>
    <property type="evidence" value="ECO:0007669"/>
    <property type="project" value="InterPro"/>
</dbReference>
<dbReference type="GO" id="GO:0009055">
    <property type="term" value="F:electron transfer activity"/>
    <property type="evidence" value="ECO:0007669"/>
    <property type="project" value="InterPro"/>
</dbReference>
<dbReference type="PANTHER" id="PTHR33546">
    <property type="entry name" value="LARGE, MULTIFUNCTIONAL SECRETED PROTEIN-RELATED"/>
    <property type="match status" value="1"/>
</dbReference>
<dbReference type="Gene3D" id="2.60.40.420">
    <property type="entry name" value="Cupredoxins - blue copper proteins"/>
    <property type="match status" value="1"/>
</dbReference>
<gene>
    <name evidence="7" type="ORF">EZ437_14840</name>
</gene>
<proteinExistence type="predicted"/>
<evidence type="ECO:0000256" key="1">
    <source>
        <dbReference type="ARBA" id="ARBA00022448"/>
    </source>
</evidence>
<keyword evidence="1" id="KW-0813">Transport</keyword>
<dbReference type="OrthoDB" id="9814063at2"/>
<dbReference type="AlphaFoldDB" id="A0A4R0NMZ3"/>
<dbReference type="InterPro" id="IPR000923">
    <property type="entry name" value="BlueCu_1"/>
</dbReference>
<dbReference type="InterPro" id="IPR011041">
    <property type="entry name" value="Quinoprot_gluc/sorb_DH_b-prop"/>
</dbReference>
<keyword evidence="3" id="KW-0249">Electron transport</keyword>
<dbReference type="RefSeq" id="WP_131596844.1">
    <property type="nucleotide sequence ID" value="NZ_SJSL01000003.1"/>
</dbReference>
<feature type="signal peptide" evidence="5">
    <location>
        <begin position="1"/>
        <end position="22"/>
    </location>
</feature>
<dbReference type="EMBL" id="SJSL01000003">
    <property type="protein sequence ID" value="TCD00495.1"/>
    <property type="molecule type" value="Genomic_DNA"/>
</dbReference>
<dbReference type="PROSITE" id="PS00196">
    <property type="entry name" value="COPPER_BLUE"/>
    <property type="match status" value="1"/>
</dbReference>
<protein>
    <submittedName>
        <fullName evidence="7">Auracyanin family protein</fullName>
    </submittedName>
</protein>
<dbReference type="PANTHER" id="PTHR33546:SF1">
    <property type="entry name" value="LARGE, MULTIFUNCTIONAL SECRETED PROTEIN"/>
    <property type="match status" value="1"/>
</dbReference>
<evidence type="ECO:0000259" key="6">
    <source>
        <dbReference type="Pfam" id="PF00127"/>
    </source>
</evidence>
<dbReference type="SUPFAM" id="SSF49503">
    <property type="entry name" value="Cupredoxins"/>
    <property type="match status" value="1"/>
</dbReference>
<evidence type="ECO:0000313" key="7">
    <source>
        <dbReference type="EMBL" id="TCD00495.1"/>
    </source>
</evidence>
<dbReference type="Gene3D" id="2.120.10.30">
    <property type="entry name" value="TolB, C-terminal domain"/>
    <property type="match status" value="1"/>
</dbReference>
<evidence type="ECO:0000256" key="4">
    <source>
        <dbReference type="ARBA" id="ARBA00023008"/>
    </source>
</evidence>
<dbReference type="InterPro" id="IPR008972">
    <property type="entry name" value="Cupredoxin"/>
</dbReference>
<dbReference type="SUPFAM" id="SSF50952">
    <property type="entry name" value="Soluble quinoprotein glucose dehydrogenase"/>
    <property type="match status" value="1"/>
</dbReference>
<sequence length="682" mass="75149">MKHSKYLLSFLLLGAGMMAANAQNNTGVAYVQTENQIFPIVTVPIPKGIALEVGGMAFLPNDELAVATRRGEVWIITNPYMKDGQQPKYRLFAHGMHEVLGLNYIKGDLYLTQRAELTRLRDLDGDGEADEYSTMYSWPLSGNYHEYAYGPMLDKDGNMVVTLNLGWIGFGESLSKWHGWMLKFSPDFTMKPFATGFRSPAAFELNSNGEIFYAENQGDWVGSGHITHVEEGDFLGNPAGLIWADQPGSPVKLSKKDIPDTGEPKYEVAKKVPGLKTPSVWIPHSIMGNSTSGILNYSDHGNMGPFKGQLFVGDQAQSKISRVSLEKVKGVYQGVVFPFRKGFSSGILRMNWGSDGSMLVGMTSRGWSSTGKEEYGLQRLTWSGVVPFEVQTVRAQPDGFELEFTMPVDEKTARNAGSYQLSTFTYKYHHIYGSPAISQSARSIKAIVVSPDHKRVRLVLDSLKEGYIHEIRTEGLRSANGNIPLLHNYAYYTLNKIPDGGKLTVTTENKPVGEMLANKAAETKGHHHMDNMATTGGKISGSTAAEKHLTKQPESWKNGPDKTIVLGTKPGLKFDITNLTLKAGTRVKLTFANTDDMLHNFVLTAPGSGNLVGEMAMKMGLDGEKYNFIPNSDKVLAHTVLLQPGKSDTIYFTVPKAPGIYPFICTYPGHYMVMKGQIKVLK</sequence>
<evidence type="ECO:0000256" key="2">
    <source>
        <dbReference type="ARBA" id="ARBA00022723"/>
    </source>
</evidence>
<evidence type="ECO:0000256" key="5">
    <source>
        <dbReference type="SAM" id="SignalP"/>
    </source>
</evidence>
<comment type="caution">
    <text evidence="7">The sequence shown here is derived from an EMBL/GenBank/DDBJ whole genome shotgun (WGS) entry which is preliminary data.</text>
</comment>
<dbReference type="InterPro" id="IPR028871">
    <property type="entry name" value="BlueCu_1_BS"/>
</dbReference>
<keyword evidence="4" id="KW-0186">Copper</keyword>
<reference evidence="7 8" key="1">
    <citation type="submission" date="2019-02" db="EMBL/GenBank/DDBJ databases">
        <title>Pedobacter sp. RP-1-14 sp. nov., isolated from Arctic soil.</title>
        <authorList>
            <person name="Dahal R.H."/>
        </authorList>
    </citation>
    <scope>NUCLEOTIDE SEQUENCE [LARGE SCALE GENOMIC DNA]</scope>
    <source>
        <strain evidence="7 8">RP-1-14</strain>
    </source>
</reference>
<accession>A0A4R0NMZ3</accession>
<evidence type="ECO:0000313" key="8">
    <source>
        <dbReference type="Proteomes" id="UP000293347"/>
    </source>
</evidence>
<feature type="domain" description="Blue (type 1) copper" evidence="6">
    <location>
        <begin position="569"/>
        <end position="680"/>
    </location>
</feature>
<dbReference type="InterPro" id="IPR011042">
    <property type="entry name" value="6-blade_b-propeller_TolB-like"/>
</dbReference>
<dbReference type="CDD" id="cd04233">
    <property type="entry name" value="Auracyanin"/>
    <property type="match status" value="1"/>
</dbReference>
<dbReference type="Proteomes" id="UP000293347">
    <property type="component" value="Unassembled WGS sequence"/>
</dbReference>
<keyword evidence="5" id="KW-0732">Signal</keyword>
<evidence type="ECO:0000256" key="3">
    <source>
        <dbReference type="ARBA" id="ARBA00022982"/>
    </source>
</evidence>
<name>A0A4R0NMZ3_9SPHI</name>
<organism evidence="7 8">
    <name type="scientific">Pedobacter psychroterrae</name>
    <dbReference type="NCBI Taxonomy" id="2530453"/>
    <lineage>
        <taxon>Bacteria</taxon>
        <taxon>Pseudomonadati</taxon>
        <taxon>Bacteroidota</taxon>
        <taxon>Sphingobacteriia</taxon>
        <taxon>Sphingobacteriales</taxon>
        <taxon>Sphingobacteriaceae</taxon>
        <taxon>Pedobacter</taxon>
    </lineage>
</organism>
<dbReference type="Pfam" id="PF00127">
    <property type="entry name" value="Copper-bind"/>
    <property type="match status" value="1"/>
</dbReference>
<keyword evidence="8" id="KW-1185">Reference proteome</keyword>
<keyword evidence="2" id="KW-0479">Metal-binding</keyword>
<feature type="chain" id="PRO_5020713576" evidence="5">
    <location>
        <begin position="23"/>
        <end position="682"/>
    </location>
</feature>